<dbReference type="KEGG" id="sapo:SAPIO_CDS6853"/>
<dbReference type="OMA" id="WTEWING"/>
<sequence>MDDKCCELKARKNKSLRRPRRKVRDPELGIALQGAPESTPPTESRGDATLPGVIDIGQEQELDVLSTQSEQIPGSFEMPQGPPCDTSVNDVLIDPELDMRGEESDRPPARMAQQPAEQECQNKSQEVFYSYYSFLTINRIMEILPEDLDFLDSQGCLDVPKRSLLDEFVRHYFLHVHPLLPIMDEEEFWKAYDETPGMDIEPDQISLLVLRAMMFLSCSFVRHSTIRALGFASCRDARIKFYRCANLLYIFDSESCPIYQAQAALMLSHSTPPANSSWLSRAIHHTTTAEQQYQGKRTKPDICAHSSVSASTSTQRGRKMLKKVRLGCIIRDRTLTLLARCPLQNAEHHFGAEACASTFLDEVFDESKQSRMYTPGIKRKQAGILASIIKLHLIATSAPNTQDSDSLRRGTGTARAAFMAVQDLKASIKSWHDSVVLEFPMSTFQGAGHVGSQNRKDRFLPHESVPLYTSLMYMYYHSARVFLCNLETLHLSKAVIAPEENWSARSALSMLDGNYKELRSALGEVAECVSTIVQLDFVQWLPLAVVPCLFLPLALDILNVQLPEDCQAKPPKLEAVAGKLSRRTKAFLDAMNTYRERYDSVDKLVDLLEQLLRLSHVDKFDEEGDEEMDGDSPILSPTGSYMLLVFLLHMSFMRARLLDLSEIPTSLQGWFGKWGGESPVRTLIRIHRRSRNRRGTGNNALTGTIDCAVGARTPGESSAGPSPAYSASGSSSSCDTLTLGTSLGRLGWPMNGSVAEHELVGDLALEMDFGGELTQPLETQLLGVPNEWTEWINGGWEEDMTMPNA</sequence>
<keyword evidence="3" id="KW-1185">Reference proteome</keyword>
<organism evidence="2 3">
    <name type="scientific">Pseudallescheria apiosperma</name>
    <name type="common">Scedosporium apiospermum</name>
    <dbReference type="NCBI Taxonomy" id="563466"/>
    <lineage>
        <taxon>Eukaryota</taxon>
        <taxon>Fungi</taxon>
        <taxon>Dikarya</taxon>
        <taxon>Ascomycota</taxon>
        <taxon>Pezizomycotina</taxon>
        <taxon>Sordariomycetes</taxon>
        <taxon>Hypocreomycetidae</taxon>
        <taxon>Microascales</taxon>
        <taxon>Microascaceae</taxon>
        <taxon>Scedosporium</taxon>
    </lineage>
</organism>
<dbReference type="AlphaFoldDB" id="A0A084G2X3"/>
<dbReference type="OrthoDB" id="5121955at2759"/>
<feature type="region of interest" description="Disordered" evidence="1">
    <location>
        <begin position="712"/>
        <end position="733"/>
    </location>
</feature>
<gene>
    <name evidence="2" type="ORF">SAPIO_CDS6853</name>
</gene>
<evidence type="ECO:0000256" key="1">
    <source>
        <dbReference type="SAM" id="MobiDB-lite"/>
    </source>
</evidence>
<protein>
    <recommendedName>
        <fullName evidence="4">Transcription factor domain-containing protein</fullName>
    </recommendedName>
</protein>
<dbReference type="Proteomes" id="UP000028545">
    <property type="component" value="Unassembled WGS sequence"/>
</dbReference>
<feature type="region of interest" description="Disordered" evidence="1">
    <location>
        <begin position="1"/>
        <end position="50"/>
    </location>
</feature>
<accession>A0A084G2X3</accession>
<feature type="compositionally biased region" description="Basic and acidic residues" evidence="1">
    <location>
        <begin position="1"/>
        <end position="10"/>
    </location>
</feature>
<evidence type="ECO:0008006" key="4">
    <source>
        <dbReference type="Google" id="ProtNLM"/>
    </source>
</evidence>
<feature type="compositionally biased region" description="Low complexity" evidence="1">
    <location>
        <begin position="714"/>
        <end position="733"/>
    </location>
</feature>
<dbReference type="RefSeq" id="XP_016641484.1">
    <property type="nucleotide sequence ID" value="XM_016788847.1"/>
</dbReference>
<dbReference type="VEuPathDB" id="FungiDB:SAPIO_CDS6853"/>
<dbReference type="HOGENOM" id="CLU_349892_0_0_1"/>
<dbReference type="PANTHER" id="PTHR47425:SF2">
    <property type="entry name" value="FARB-RELATED"/>
    <property type="match status" value="1"/>
</dbReference>
<dbReference type="GeneID" id="27725925"/>
<dbReference type="EMBL" id="JOWA01000108">
    <property type="protein sequence ID" value="KEZ41685.1"/>
    <property type="molecule type" value="Genomic_DNA"/>
</dbReference>
<reference evidence="2 3" key="1">
    <citation type="journal article" date="2014" name="Genome Announc.">
        <title>Draft genome sequence of the pathogenic fungus Scedosporium apiospermum.</title>
        <authorList>
            <person name="Vandeputte P."/>
            <person name="Ghamrawi S."/>
            <person name="Rechenmann M."/>
            <person name="Iltis A."/>
            <person name="Giraud S."/>
            <person name="Fleury M."/>
            <person name="Thornton C."/>
            <person name="Delhaes L."/>
            <person name="Meyer W."/>
            <person name="Papon N."/>
            <person name="Bouchara J.P."/>
        </authorList>
    </citation>
    <scope>NUCLEOTIDE SEQUENCE [LARGE SCALE GENOMIC DNA]</scope>
    <source>
        <strain evidence="2 3">IHEM 14462</strain>
    </source>
</reference>
<feature type="compositionally biased region" description="Basic residues" evidence="1">
    <location>
        <begin position="11"/>
        <end position="23"/>
    </location>
</feature>
<evidence type="ECO:0000313" key="3">
    <source>
        <dbReference type="Proteomes" id="UP000028545"/>
    </source>
</evidence>
<dbReference type="PANTHER" id="PTHR47425">
    <property type="entry name" value="FARB-RELATED"/>
    <property type="match status" value="1"/>
</dbReference>
<evidence type="ECO:0000313" key="2">
    <source>
        <dbReference type="EMBL" id="KEZ41685.1"/>
    </source>
</evidence>
<dbReference type="InterPro" id="IPR052761">
    <property type="entry name" value="Fungal_Detox/Toxin_TFs"/>
</dbReference>
<comment type="caution">
    <text evidence="2">The sequence shown here is derived from an EMBL/GenBank/DDBJ whole genome shotgun (WGS) entry which is preliminary data.</text>
</comment>
<name>A0A084G2X3_PSEDA</name>
<dbReference type="CDD" id="cd12148">
    <property type="entry name" value="fungal_TF_MHR"/>
    <property type="match status" value="1"/>
</dbReference>
<proteinExistence type="predicted"/>